<dbReference type="InterPro" id="IPR010982">
    <property type="entry name" value="Lambda_DNA-bd_dom_sf"/>
</dbReference>
<keyword evidence="1" id="KW-0805">Transcription regulation</keyword>
<dbReference type="Gene3D" id="3.40.50.2300">
    <property type="match status" value="2"/>
</dbReference>
<evidence type="ECO:0000256" key="3">
    <source>
        <dbReference type="ARBA" id="ARBA00023163"/>
    </source>
</evidence>
<evidence type="ECO:0000313" key="7">
    <source>
        <dbReference type="Proteomes" id="UP000605427"/>
    </source>
</evidence>
<feature type="region of interest" description="Disordered" evidence="4">
    <location>
        <begin position="217"/>
        <end position="239"/>
    </location>
</feature>
<dbReference type="Proteomes" id="UP000605427">
    <property type="component" value="Unassembled WGS sequence"/>
</dbReference>
<dbReference type="EMBL" id="BMDD01000003">
    <property type="protein sequence ID" value="GGH79569.1"/>
    <property type="molecule type" value="Genomic_DNA"/>
</dbReference>
<dbReference type="PROSITE" id="PS00356">
    <property type="entry name" value="HTH_LACI_1"/>
    <property type="match status" value="1"/>
</dbReference>
<dbReference type="PROSITE" id="PS50932">
    <property type="entry name" value="HTH_LACI_2"/>
    <property type="match status" value="1"/>
</dbReference>
<dbReference type="CDD" id="cd01392">
    <property type="entry name" value="HTH_LacI"/>
    <property type="match status" value="1"/>
</dbReference>
<evidence type="ECO:0000256" key="2">
    <source>
        <dbReference type="ARBA" id="ARBA00023125"/>
    </source>
</evidence>
<dbReference type="PANTHER" id="PTHR30146">
    <property type="entry name" value="LACI-RELATED TRANSCRIPTIONAL REPRESSOR"/>
    <property type="match status" value="1"/>
</dbReference>
<dbReference type="SMART" id="SM00354">
    <property type="entry name" value="HTH_LACI"/>
    <property type="match status" value="1"/>
</dbReference>
<evidence type="ECO:0000256" key="4">
    <source>
        <dbReference type="SAM" id="MobiDB-lite"/>
    </source>
</evidence>
<dbReference type="CDD" id="cd06267">
    <property type="entry name" value="PBP1_LacI_sugar_binding-like"/>
    <property type="match status" value="1"/>
</dbReference>
<name>A0ABQ1ZW96_9BACL</name>
<dbReference type="PANTHER" id="PTHR30146:SF109">
    <property type="entry name" value="HTH-TYPE TRANSCRIPTIONAL REGULATOR GALS"/>
    <property type="match status" value="1"/>
</dbReference>
<dbReference type="Pfam" id="PF13377">
    <property type="entry name" value="Peripla_BP_3"/>
    <property type="match status" value="1"/>
</dbReference>
<reference evidence="7" key="1">
    <citation type="journal article" date="2019" name="Int. J. Syst. Evol. Microbiol.">
        <title>The Global Catalogue of Microorganisms (GCM) 10K type strain sequencing project: providing services to taxonomists for standard genome sequencing and annotation.</title>
        <authorList>
            <consortium name="The Broad Institute Genomics Platform"/>
            <consortium name="The Broad Institute Genome Sequencing Center for Infectious Disease"/>
            <person name="Wu L."/>
            <person name="Ma J."/>
        </authorList>
    </citation>
    <scope>NUCLEOTIDE SEQUENCE [LARGE SCALE GENOMIC DNA]</scope>
    <source>
        <strain evidence="7">CCM 8702</strain>
    </source>
</reference>
<dbReference type="RefSeq" id="WP_172244174.1">
    <property type="nucleotide sequence ID" value="NZ_BMDD01000003.1"/>
</dbReference>
<organism evidence="6 7">
    <name type="scientific">Saccharibacillus endophyticus</name>
    <dbReference type="NCBI Taxonomy" id="2060666"/>
    <lineage>
        <taxon>Bacteria</taxon>
        <taxon>Bacillati</taxon>
        <taxon>Bacillota</taxon>
        <taxon>Bacilli</taxon>
        <taxon>Bacillales</taxon>
        <taxon>Paenibacillaceae</taxon>
        <taxon>Saccharibacillus</taxon>
    </lineage>
</organism>
<dbReference type="Pfam" id="PF00356">
    <property type="entry name" value="LacI"/>
    <property type="match status" value="1"/>
</dbReference>
<keyword evidence="2" id="KW-0238">DNA-binding</keyword>
<accession>A0ABQ1ZW96</accession>
<feature type="domain" description="HTH lacI-type" evidence="5">
    <location>
        <begin position="7"/>
        <end position="61"/>
    </location>
</feature>
<dbReference type="SUPFAM" id="SSF47413">
    <property type="entry name" value="lambda repressor-like DNA-binding domains"/>
    <property type="match status" value="1"/>
</dbReference>
<dbReference type="InterPro" id="IPR000843">
    <property type="entry name" value="HTH_LacI"/>
</dbReference>
<sequence>MDTKLSYSLRELAQLAGVSKSTASRVISGNGYASPDVRERVLKAAEELRYKPNAVARAMVAKRTYNIGVIVFRDKLPIVSHTLYGKIVDEILMAAENLGYSIFLKTDREMSLRSMDYMLEQRVDGLILISRLRKNVIDYVKKFNIPYIMVNGSTEDPDVVHLVSNDEAGGERAAEHLYDQGHRGFFIVAGPVEHRSHSLRLSGFLNKLGRLDDRKRTIAEEDRQSGQGSDGIVDETSTKAEDASRISIVTVAESPDSGFDSGVRLMEERYEEFRSGGYTALFATNDMLALGAMKVLLENGVHVPEDVSVMGYDNTDLGGMYHPALTTVSVDAAGLGRDAVAILDRMIGGQENVPRLIEYESEVIARRSTRGEGNGTCSGIGNT</sequence>
<protein>
    <submittedName>
        <fullName evidence="6">LacI family transcriptional regulator</fullName>
    </submittedName>
</protein>
<gene>
    <name evidence="6" type="ORF">GCM10007362_26560</name>
</gene>
<dbReference type="SUPFAM" id="SSF53822">
    <property type="entry name" value="Periplasmic binding protein-like I"/>
    <property type="match status" value="1"/>
</dbReference>
<keyword evidence="7" id="KW-1185">Reference proteome</keyword>
<evidence type="ECO:0000313" key="6">
    <source>
        <dbReference type="EMBL" id="GGH79569.1"/>
    </source>
</evidence>
<keyword evidence="3" id="KW-0804">Transcription</keyword>
<dbReference type="InterPro" id="IPR028082">
    <property type="entry name" value="Peripla_BP_I"/>
</dbReference>
<evidence type="ECO:0000259" key="5">
    <source>
        <dbReference type="PROSITE" id="PS50932"/>
    </source>
</evidence>
<comment type="caution">
    <text evidence="6">The sequence shown here is derived from an EMBL/GenBank/DDBJ whole genome shotgun (WGS) entry which is preliminary data.</text>
</comment>
<evidence type="ECO:0000256" key="1">
    <source>
        <dbReference type="ARBA" id="ARBA00023015"/>
    </source>
</evidence>
<proteinExistence type="predicted"/>
<dbReference type="Gene3D" id="1.10.260.40">
    <property type="entry name" value="lambda repressor-like DNA-binding domains"/>
    <property type="match status" value="1"/>
</dbReference>
<dbReference type="InterPro" id="IPR046335">
    <property type="entry name" value="LacI/GalR-like_sensor"/>
</dbReference>